<keyword evidence="1" id="KW-0812">Transmembrane</keyword>
<dbReference type="GO" id="GO:0016740">
    <property type="term" value="F:transferase activity"/>
    <property type="evidence" value="ECO:0007669"/>
    <property type="project" value="UniProtKB-KW"/>
</dbReference>
<feature type="transmembrane region" description="Helical" evidence="1">
    <location>
        <begin position="428"/>
        <end position="450"/>
    </location>
</feature>
<comment type="caution">
    <text evidence="2">The sequence shown here is derived from an EMBL/GenBank/DDBJ whole genome shotgun (WGS) entry which is preliminary data.</text>
</comment>
<keyword evidence="1" id="KW-1133">Transmembrane helix</keyword>
<reference evidence="2 3" key="1">
    <citation type="submission" date="2018-02" db="EMBL/GenBank/DDBJ databases">
        <authorList>
            <person name="Cohen D.B."/>
            <person name="Kent A.D."/>
        </authorList>
    </citation>
    <scope>NUCLEOTIDE SEQUENCE [LARGE SCALE GENOMIC DNA]</scope>
    <source>
        <strain evidence="2 3">CCAP 1448/3</strain>
    </source>
</reference>
<evidence type="ECO:0000313" key="2">
    <source>
        <dbReference type="EMBL" id="PSB04345.1"/>
    </source>
</evidence>
<proteinExistence type="predicted"/>
<feature type="transmembrane region" description="Helical" evidence="1">
    <location>
        <begin position="205"/>
        <end position="233"/>
    </location>
</feature>
<feature type="transmembrane region" description="Helical" evidence="1">
    <location>
        <begin position="12"/>
        <end position="30"/>
    </location>
</feature>
<keyword evidence="2" id="KW-0808">Transferase</keyword>
<organism evidence="2 3">
    <name type="scientific">Merismopedia glauca CCAP 1448/3</name>
    <dbReference type="NCBI Taxonomy" id="1296344"/>
    <lineage>
        <taxon>Bacteria</taxon>
        <taxon>Bacillati</taxon>
        <taxon>Cyanobacteriota</taxon>
        <taxon>Cyanophyceae</taxon>
        <taxon>Synechococcales</taxon>
        <taxon>Merismopediaceae</taxon>
        <taxon>Merismopedia</taxon>
    </lineage>
</organism>
<dbReference type="AlphaFoldDB" id="A0A2T1C7T3"/>
<feature type="transmembrane region" description="Helical" evidence="1">
    <location>
        <begin position="123"/>
        <end position="141"/>
    </location>
</feature>
<evidence type="ECO:0000256" key="1">
    <source>
        <dbReference type="SAM" id="Phobius"/>
    </source>
</evidence>
<feature type="transmembrane region" description="Helical" evidence="1">
    <location>
        <begin position="319"/>
        <end position="341"/>
    </location>
</feature>
<keyword evidence="3" id="KW-1185">Reference proteome</keyword>
<feature type="transmembrane region" description="Helical" evidence="1">
    <location>
        <begin position="389"/>
        <end position="408"/>
    </location>
</feature>
<keyword evidence="1" id="KW-0472">Membrane</keyword>
<name>A0A2T1C7T3_9CYAN</name>
<dbReference type="EMBL" id="PVWJ01000014">
    <property type="protein sequence ID" value="PSB04345.1"/>
    <property type="molecule type" value="Genomic_DNA"/>
</dbReference>
<dbReference type="Proteomes" id="UP000238762">
    <property type="component" value="Unassembled WGS sequence"/>
</dbReference>
<feature type="transmembrane region" description="Helical" evidence="1">
    <location>
        <begin position="357"/>
        <end position="377"/>
    </location>
</feature>
<feature type="transmembrane region" description="Helical" evidence="1">
    <location>
        <begin position="172"/>
        <end position="193"/>
    </location>
</feature>
<feature type="transmembrane region" description="Helical" evidence="1">
    <location>
        <begin position="147"/>
        <end position="165"/>
    </location>
</feature>
<feature type="transmembrane region" description="Helical" evidence="1">
    <location>
        <begin position="254"/>
        <end position="271"/>
    </location>
</feature>
<gene>
    <name evidence="2" type="ORF">C7B64_04570</name>
</gene>
<reference evidence="2 3" key="2">
    <citation type="submission" date="2018-03" db="EMBL/GenBank/DDBJ databases">
        <title>The ancient ancestry and fast evolution of plastids.</title>
        <authorList>
            <person name="Moore K.R."/>
            <person name="Magnabosco C."/>
            <person name="Momper L."/>
            <person name="Gold D.A."/>
            <person name="Bosak T."/>
            <person name="Fournier G.P."/>
        </authorList>
    </citation>
    <scope>NUCLEOTIDE SEQUENCE [LARGE SCALE GENOMIC DNA]</scope>
    <source>
        <strain evidence="2 3">CCAP 1448/3</strain>
    </source>
</reference>
<sequence>MKSVKSVISTHWLQIFLLSISIAIGTVLRFTNLTQKTIWSDEFSTIVFSLGNSFKTVPLNQILTPDTLLQPLVPNPDSTVKNTIYNLFTESTHPPLYFMLNHWWFKLFPSESGLVSLWGARSLSVLFGILAIPAIFGLGWLTFRSLIVAQISAALMAVSPFGVALSQDARHYTLAILWVIASVSCFIVAIRYLVSDRKLPLNLLFNWIVANCLGVATHYFVIITLAAEFVVFVGLKFRKDRHKTQVKLNNWLKLYTVGFMSLFGCSIWLVVWHNFHDKHLIQWIYGDNNNFIKLIEPIGQLPVAWATMLFLLPIESQNIATIVISAILMLGLLILTVYSVWKAWAVAKSKNQAVPEFQWLGALIFTIMAIFFVLAYAKFSDILSAIRYNFVYFPPLIVLISGSLSLYFQLPQLSEVKIFKKLKISTNSLVLFLWIMGLIGSLVVISGVGFQKPYRPDLVANKITELSQPTALITIFHDTHIQTSKMMGIAWEINQRKLPKDAQNYQFLLNHPECNLEIETNCISVEKLLYKTVNQIPKPLDVWVVDYPSLDINVGDNCVLEPTVRFKFPGFKAKRYHCSNPS</sequence>
<protein>
    <submittedName>
        <fullName evidence="2">Glycosyltransferase</fullName>
    </submittedName>
</protein>
<evidence type="ECO:0000313" key="3">
    <source>
        <dbReference type="Proteomes" id="UP000238762"/>
    </source>
</evidence>
<accession>A0A2T1C7T3</accession>